<accession>A0A6J7WQ20</accession>
<protein>
    <submittedName>
        <fullName evidence="1">Uncharacterized protein</fullName>
    </submittedName>
</protein>
<evidence type="ECO:0000313" key="1">
    <source>
        <dbReference type="EMBL" id="CAB5218214.1"/>
    </source>
</evidence>
<proteinExistence type="predicted"/>
<gene>
    <name evidence="1" type="ORF">UFOVP204_96</name>
</gene>
<name>A0A6J7WQ20_9CAUD</name>
<sequence length="72" mass="8109">MNKQGSKDEMPEETITYVYVPDDGVYGTIVSQGAWASIIKYYEDGIEYVIELTNDEFIIVDEIGIGYEGEGF</sequence>
<reference evidence="1" key="1">
    <citation type="submission" date="2020-05" db="EMBL/GenBank/DDBJ databases">
        <authorList>
            <person name="Chiriac C."/>
            <person name="Salcher M."/>
            <person name="Ghai R."/>
            <person name="Kavagutti S V."/>
        </authorList>
    </citation>
    <scope>NUCLEOTIDE SEQUENCE</scope>
</reference>
<organism evidence="1">
    <name type="scientific">uncultured Caudovirales phage</name>
    <dbReference type="NCBI Taxonomy" id="2100421"/>
    <lineage>
        <taxon>Viruses</taxon>
        <taxon>Duplodnaviria</taxon>
        <taxon>Heunggongvirae</taxon>
        <taxon>Uroviricota</taxon>
        <taxon>Caudoviricetes</taxon>
        <taxon>Peduoviridae</taxon>
        <taxon>Maltschvirus</taxon>
        <taxon>Maltschvirus maltsch</taxon>
    </lineage>
</organism>
<dbReference type="EMBL" id="LR798257">
    <property type="protein sequence ID" value="CAB5218214.1"/>
    <property type="molecule type" value="Genomic_DNA"/>
</dbReference>